<keyword evidence="4 7" id="KW-0812">Transmembrane</keyword>
<sequence>MMTNVPFIFSVLLIICCFLCLYRIFRGPTSADRIVAVDILGILVVGFCALFAVYTPRKFFMDITIVWVLLGFIGALALAKYLEGKGFDE</sequence>
<reference evidence="8" key="1">
    <citation type="journal article" date="2014" name="Front. Microbiol.">
        <title>High frequency of phylogenetically diverse reductive dehalogenase-homologous genes in deep subseafloor sedimentary metagenomes.</title>
        <authorList>
            <person name="Kawai M."/>
            <person name="Futagami T."/>
            <person name="Toyoda A."/>
            <person name="Takaki Y."/>
            <person name="Nishi S."/>
            <person name="Hori S."/>
            <person name="Arai W."/>
            <person name="Tsubouchi T."/>
            <person name="Morono Y."/>
            <person name="Uchiyama I."/>
            <person name="Ito T."/>
            <person name="Fujiyama A."/>
            <person name="Inagaki F."/>
            <person name="Takami H."/>
        </authorList>
    </citation>
    <scope>NUCLEOTIDE SEQUENCE</scope>
    <source>
        <strain evidence="8">Expedition CK06-06</strain>
    </source>
</reference>
<evidence type="ECO:0000256" key="6">
    <source>
        <dbReference type="ARBA" id="ARBA00023136"/>
    </source>
</evidence>
<keyword evidence="3" id="KW-1003">Cell membrane</keyword>
<evidence type="ECO:0000256" key="3">
    <source>
        <dbReference type="ARBA" id="ARBA00022475"/>
    </source>
</evidence>
<dbReference type="AlphaFoldDB" id="X1EM31"/>
<keyword evidence="5 7" id="KW-1133">Transmembrane helix</keyword>
<dbReference type="PANTHER" id="PTHR34702">
    <property type="entry name" value="NA(+)/H(+) ANTIPORTER SUBUNIT F1"/>
    <property type="match status" value="1"/>
</dbReference>
<gene>
    <name evidence="8" type="ORF">S03H2_04617</name>
</gene>
<dbReference type="PANTHER" id="PTHR34702:SF1">
    <property type="entry name" value="NA(+)_H(+) ANTIPORTER SUBUNIT F"/>
    <property type="match status" value="1"/>
</dbReference>
<evidence type="ECO:0000313" key="8">
    <source>
        <dbReference type="EMBL" id="GAH21405.1"/>
    </source>
</evidence>
<evidence type="ECO:0008006" key="9">
    <source>
        <dbReference type="Google" id="ProtNLM"/>
    </source>
</evidence>
<protein>
    <recommendedName>
        <fullName evidence="9">Multiple resistance and pH regulation protein F</fullName>
    </recommendedName>
</protein>
<comment type="caution">
    <text evidence="8">The sequence shown here is derived from an EMBL/GenBank/DDBJ whole genome shotgun (WGS) entry which is preliminary data.</text>
</comment>
<feature type="transmembrane region" description="Helical" evidence="7">
    <location>
        <begin position="6"/>
        <end position="25"/>
    </location>
</feature>
<proteinExistence type="predicted"/>
<evidence type="ECO:0000256" key="1">
    <source>
        <dbReference type="ARBA" id="ARBA00004651"/>
    </source>
</evidence>
<feature type="transmembrane region" description="Helical" evidence="7">
    <location>
        <begin position="34"/>
        <end position="53"/>
    </location>
</feature>
<evidence type="ECO:0000256" key="5">
    <source>
        <dbReference type="ARBA" id="ARBA00022989"/>
    </source>
</evidence>
<dbReference type="EMBL" id="BARU01001849">
    <property type="protein sequence ID" value="GAH21405.1"/>
    <property type="molecule type" value="Genomic_DNA"/>
</dbReference>
<evidence type="ECO:0000256" key="4">
    <source>
        <dbReference type="ARBA" id="ARBA00022692"/>
    </source>
</evidence>
<dbReference type="GO" id="GO:0005886">
    <property type="term" value="C:plasma membrane"/>
    <property type="evidence" value="ECO:0007669"/>
    <property type="project" value="UniProtKB-SubCell"/>
</dbReference>
<dbReference type="GO" id="GO:0015385">
    <property type="term" value="F:sodium:proton antiporter activity"/>
    <property type="evidence" value="ECO:0007669"/>
    <property type="project" value="TreeGrafter"/>
</dbReference>
<comment type="subcellular location">
    <subcellularLocation>
        <location evidence="1">Cell membrane</location>
        <topology evidence="1">Multi-pass membrane protein</topology>
    </subcellularLocation>
</comment>
<dbReference type="Pfam" id="PF04066">
    <property type="entry name" value="MrpF_PhaF"/>
    <property type="match status" value="1"/>
</dbReference>
<feature type="transmembrane region" description="Helical" evidence="7">
    <location>
        <begin position="59"/>
        <end position="79"/>
    </location>
</feature>
<keyword evidence="6 7" id="KW-0472">Membrane</keyword>
<name>X1EM31_9ZZZZ</name>
<accession>X1EM31</accession>
<evidence type="ECO:0000256" key="7">
    <source>
        <dbReference type="SAM" id="Phobius"/>
    </source>
</evidence>
<dbReference type="InterPro" id="IPR007208">
    <property type="entry name" value="MrpF/PhaF-like"/>
</dbReference>
<organism evidence="8">
    <name type="scientific">marine sediment metagenome</name>
    <dbReference type="NCBI Taxonomy" id="412755"/>
    <lineage>
        <taxon>unclassified sequences</taxon>
        <taxon>metagenomes</taxon>
        <taxon>ecological metagenomes</taxon>
    </lineage>
</organism>
<evidence type="ECO:0000256" key="2">
    <source>
        <dbReference type="ARBA" id="ARBA00022448"/>
    </source>
</evidence>
<keyword evidence="2" id="KW-0813">Transport</keyword>